<dbReference type="AlphaFoldDB" id="A0A5C7SD04"/>
<organism evidence="4 5">
    <name type="scientific">Thauera aminoaromatica</name>
    <dbReference type="NCBI Taxonomy" id="164330"/>
    <lineage>
        <taxon>Bacteria</taxon>
        <taxon>Pseudomonadati</taxon>
        <taxon>Pseudomonadota</taxon>
        <taxon>Betaproteobacteria</taxon>
        <taxon>Rhodocyclales</taxon>
        <taxon>Zoogloeaceae</taxon>
        <taxon>Thauera</taxon>
    </lineage>
</organism>
<keyword evidence="1 2" id="KW-0807">Transducer</keyword>
<accession>A0A5C7SD04</accession>
<gene>
    <name evidence="4" type="ORF">E6Q80_17185</name>
</gene>
<dbReference type="SUPFAM" id="SSF58104">
    <property type="entry name" value="Methyl-accepting chemotaxis protein (MCP) signaling domain"/>
    <property type="match status" value="1"/>
</dbReference>
<dbReference type="InterPro" id="IPR019494">
    <property type="entry name" value="FIST_C"/>
</dbReference>
<dbReference type="EMBL" id="SSFD01000276">
    <property type="protein sequence ID" value="TXH81463.1"/>
    <property type="molecule type" value="Genomic_DNA"/>
</dbReference>
<evidence type="ECO:0000259" key="3">
    <source>
        <dbReference type="PROSITE" id="PS50111"/>
    </source>
</evidence>
<dbReference type="RefSeq" id="WP_276660649.1">
    <property type="nucleotide sequence ID" value="NZ_SSFD01000276.1"/>
</dbReference>
<dbReference type="Pfam" id="PF08495">
    <property type="entry name" value="FIST"/>
    <property type="match status" value="1"/>
</dbReference>
<reference evidence="4 5" key="1">
    <citation type="submission" date="2018-09" db="EMBL/GenBank/DDBJ databases">
        <title>Metagenome Assembled Genomes from an Advanced Water Purification Facility.</title>
        <authorList>
            <person name="Stamps B.W."/>
            <person name="Spear J.R."/>
        </authorList>
    </citation>
    <scope>NUCLEOTIDE SEQUENCE [LARGE SCALE GENOMIC DNA]</scope>
    <source>
        <strain evidence="4">Bin_27_1</strain>
    </source>
</reference>
<evidence type="ECO:0000256" key="2">
    <source>
        <dbReference type="PROSITE-ProRule" id="PRU00284"/>
    </source>
</evidence>
<evidence type="ECO:0000313" key="4">
    <source>
        <dbReference type="EMBL" id="TXH81463.1"/>
    </source>
</evidence>
<dbReference type="InterPro" id="IPR013702">
    <property type="entry name" value="FIST_domain_N"/>
</dbReference>
<feature type="domain" description="Methyl-accepting transducer" evidence="3">
    <location>
        <begin position="470"/>
        <end position="685"/>
    </location>
</feature>
<dbReference type="PROSITE" id="PS50111">
    <property type="entry name" value="CHEMOTAXIS_TRANSDUC_2"/>
    <property type="match status" value="1"/>
</dbReference>
<evidence type="ECO:0000256" key="1">
    <source>
        <dbReference type="ARBA" id="ARBA00023224"/>
    </source>
</evidence>
<evidence type="ECO:0000313" key="5">
    <source>
        <dbReference type="Proteomes" id="UP000321192"/>
    </source>
</evidence>
<proteinExistence type="predicted"/>
<dbReference type="GO" id="GO:0007165">
    <property type="term" value="P:signal transduction"/>
    <property type="evidence" value="ECO:0007669"/>
    <property type="project" value="UniProtKB-KW"/>
</dbReference>
<dbReference type="GO" id="GO:0016020">
    <property type="term" value="C:membrane"/>
    <property type="evidence" value="ECO:0007669"/>
    <property type="project" value="InterPro"/>
</dbReference>
<sequence>MKLFTKLRGASQSGVATLQCRAAELEQAVAALAIKPTFISGYVSPHLDIEQVARTVTRQFPGVPVMLCSTAGELCSTAGELCSAGGGLYCNTGDQWDRVVLQCFDASLISQACVVAVPLGCEDIRAGRVDAPVKERIARIARNIQALQVPMEIDHRDTLACVLFDGLSASESFFMEALYDSGRFPCLFVGGSAGGKFDFRNTWLHDGTRRLENHALIAFLKVARGTRFGVLKSQNFVPEGVHFPVLHASLEQRYVSDVIDSDGRVVSFIDALCAHFRCAPRELEAKLADYSFAIQVGKEIFVRSVVRVDVESGRVYFYCDISPGDDLLLVRRTKLVQSTEEDFRRFMAGKPGAPVAGILNDCILRRLNNDKDLAHVRQALPCDQMAGFSTFGEILGLNLNLNQTLTAVFFFRVPEGAGFRDDYVDNFVAHYGEFKAFFLRRQGAKLAGLSKLIVTQIDDYQAQRFDSQLDASSFDEGISQVVHGLNSLGRTLKASRDLRESTALQLEECASDLYASVGVLATTADEQAKVVSQVGDTVDELSRQAGDAAGSARNLARSSGRIQGVVEIIQQIADQTNLLALNAAIEAARAGEAGRGFAVVADEVRKLAEKSRTSAGEIGADISTLAAEIDRVAQEIGRQAEDVSGVSAMLQDIEAFSSKSTESAGHARLVADTLKNLTDNQLRQA</sequence>
<name>A0A5C7SD04_THASP</name>
<dbReference type="PANTHER" id="PTHR32089:SF112">
    <property type="entry name" value="LYSOZYME-LIKE PROTEIN-RELATED"/>
    <property type="match status" value="1"/>
</dbReference>
<dbReference type="Pfam" id="PF00015">
    <property type="entry name" value="MCPsignal"/>
    <property type="match status" value="1"/>
</dbReference>
<dbReference type="Gene3D" id="1.10.287.950">
    <property type="entry name" value="Methyl-accepting chemotaxis protein"/>
    <property type="match status" value="1"/>
</dbReference>
<protein>
    <submittedName>
        <fullName evidence="4">Chemotaxis protein</fullName>
    </submittedName>
</protein>
<dbReference type="InterPro" id="IPR004089">
    <property type="entry name" value="MCPsignal_dom"/>
</dbReference>
<dbReference type="Pfam" id="PF10442">
    <property type="entry name" value="FIST_C"/>
    <property type="match status" value="1"/>
</dbReference>
<dbReference type="PANTHER" id="PTHR32089">
    <property type="entry name" value="METHYL-ACCEPTING CHEMOTAXIS PROTEIN MCPB"/>
    <property type="match status" value="1"/>
</dbReference>
<dbReference type="SMART" id="SM00283">
    <property type="entry name" value="MA"/>
    <property type="match status" value="1"/>
</dbReference>
<dbReference type="SMART" id="SM01204">
    <property type="entry name" value="FIST_C"/>
    <property type="match status" value="1"/>
</dbReference>
<comment type="caution">
    <text evidence="4">The sequence shown here is derived from an EMBL/GenBank/DDBJ whole genome shotgun (WGS) entry which is preliminary data.</text>
</comment>
<dbReference type="Proteomes" id="UP000321192">
    <property type="component" value="Unassembled WGS sequence"/>
</dbReference>
<dbReference type="SMART" id="SM00897">
    <property type="entry name" value="FIST"/>
    <property type="match status" value="1"/>
</dbReference>